<accession>Q62XL0</accession>
<dbReference type="HOGENOM" id="CLU_147413_0_0_9"/>
<dbReference type="GeneID" id="92862489"/>
<dbReference type="EMBL" id="CP000002">
    <property type="protein sequence ID" value="AAU22498.1"/>
    <property type="molecule type" value="Genomic_DNA"/>
</dbReference>
<organism evidence="1 2">
    <name type="scientific">Bacillus licheniformis (strain ATCC 14580 / DSM 13 / JCM 2505 / CCUG 7422 / NBRC 12200 / NCIMB 9375 / NCTC 10341 / NRRL NRS-1264 / Gibson 46)</name>
    <dbReference type="NCBI Taxonomy" id="279010"/>
    <lineage>
        <taxon>Bacteria</taxon>
        <taxon>Bacillati</taxon>
        <taxon>Bacillota</taxon>
        <taxon>Bacilli</taxon>
        <taxon>Bacillales</taxon>
        <taxon>Bacillaceae</taxon>
        <taxon>Bacillus</taxon>
    </lineage>
</organism>
<dbReference type="InterPro" id="IPR046644">
    <property type="entry name" value="DUF6756"/>
</dbReference>
<dbReference type="AlphaFoldDB" id="Q65M70"/>
<dbReference type="Pfam" id="PF20541">
    <property type="entry name" value="DUF6756"/>
    <property type="match status" value="1"/>
</dbReference>
<gene>
    <name evidence="1" type="ordered locus">BL00548</name>
</gene>
<dbReference type="KEGG" id="bld:BLi00934"/>
<evidence type="ECO:0000313" key="2">
    <source>
        <dbReference type="Proteomes" id="UP000000606"/>
    </source>
</evidence>
<protein>
    <submittedName>
        <fullName evidence="1">Uncharacterized protein</fullName>
    </submittedName>
</protein>
<dbReference type="RefSeq" id="WP_009329006.1">
    <property type="nucleotide sequence ID" value="NC_006270.3"/>
</dbReference>
<sequence>MWDLKEQILTAAKSVDIKVNELSTNDTEIIFHNLANKYANGKKHFPLWEFVEKDFSVQNQDAWQWIADYIADSEAILMFNPSDEKSSYKIDGGNNVVKILSEMFNVEFYVTNKNNDYLLSFNHHDILSACGNAKEWLKQYNPQQQD</sequence>
<dbReference type="Proteomes" id="UP000000606">
    <property type="component" value="Chromosome"/>
</dbReference>
<name>Q65M70_BACLD</name>
<reference evidence="1 2" key="1">
    <citation type="journal article" date="2004" name="Genome Biol.">
        <title>Complete genome sequence of the industrial bacterium Bacillus licheniformis and comparisons with closely related Bacillus species.</title>
        <authorList>
            <person name="Rey M.W."/>
            <person name="Ramaiya P."/>
            <person name="Nelson B.A."/>
            <person name="Brody-Karpin S.D."/>
            <person name="Zaretsky E.J."/>
            <person name="Tang M."/>
            <person name="Lopez de Leon A."/>
            <person name="Xiang H."/>
            <person name="Gusti V."/>
            <person name="Clausen I.G."/>
            <person name="Olsen P.B."/>
            <person name="Rasmussen M.D."/>
            <person name="Andersen J.T."/>
            <person name="Jorgensen P.L."/>
            <person name="Larsen T.S."/>
            <person name="Sorokin A."/>
            <person name="Bolotin A."/>
            <person name="Lapidus A."/>
            <person name="Galleron N."/>
            <person name="Ehrlich S.D."/>
            <person name="Berka R.M."/>
        </authorList>
    </citation>
    <scope>NUCLEOTIDE SEQUENCE [LARGE SCALE GENOMIC DNA]</scope>
    <source>
        <strain evidence="2">ATCC 14580 / DSM 13 / JCM 2505 / CCUG 7422 / NBRC 12200 / NCIMB 9375 / NCTC 10341 / NRRL NRS-1264 / Gibson 46</strain>
    </source>
</reference>
<dbReference type="eggNOG" id="ENOG5032XHW">
    <property type="taxonomic scope" value="Bacteria"/>
</dbReference>
<evidence type="ECO:0000313" key="1">
    <source>
        <dbReference type="EMBL" id="AAU22498.1"/>
    </source>
</evidence>
<proteinExistence type="predicted"/>
<keyword evidence="2" id="KW-1185">Reference proteome</keyword>
<accession>Q65M70</accession>
<dbReference type="KEGG" id="bli:BL00548"/>